<name>A0ABS1WG08_9GAMM</name>
<keyword evidence="2" id="KW-0378">Hydrolase</keyword>
<dbReference type="InterPro" id="IPR050266">
    <property type="entry name" value="AB_hydrolase_sf"/>
</dbReference>
<dbReference type="RefSeq" id="WP_203113739.1">
    <property type="nucleotide sequence ID" value="NZ_JADOBG010000023.1"/>
</dbReference>
<dbReference type="SUPFAM" id="SSF53474">
    <property type="entry name" value="alpha/beta-Hydrolases"/>
    <property type="match status" value="1"/>
</dbReference>
<dbReference type="GO" id="GO:0016787">
    <property type="term" value="F:hydrolase activity"/>
    <property type="evidence" value="ECO:0007669"/>
    <property type="project" value="UniProtKB-KW"/>
</dbReference>
<dbReference type="PIRSF" id="PIRSF017388">
    <property type="entry name" value="Esterase_lipase"/>
    <property type="match status" value="1"/>
</dbReference>
<reference evidence="2 3" key="1">
    <citation type="submission" date="2020-12" db="EMBL/GenBank/DDBJ databases">
        <title>WGS of Legionella: environmental sample.</title>
        <authorList>
            <person name="Cristino S."/>
            <person name="Girolamini L."/>
            <person name="Salaris S."/>
            <person name="Pascale M.R."/>
            <person name="Mazzotta M."/>
            <person name="Orsini M."/>
            <person name="Grottola A."/>
        </authorList>
    </citation>
    <scope>NUCLEOTIDE SEQUENCE [LARGE SCALE GENOMIC DNA]</scope>
    <source>
        <strain evidence="2 3">30cs62</strain>
    </source>
</reference>
<dbReference type="InterPro" id="IPR012354">
    <property type="entry name" value="Esterase_lipase"/>
</dbReference>
<sequence length="261" mass="29493">MNNDDFRYMRRGKQLSGLTQEELALLEPINKRGTGFERALLVLHGFSSSPAVYRYLIPKLKHYDAIVCPVLPGHAESIEAFSHSKASEWLLTAHHACETLTKEYKKVDVLGLSLGGLLACELSQRFKLNHLFLLAPALKLHMKVNSMLKLAQILKYFGFRHLRNAAGNLKTNEHAEIAYRKLPISSIIEMLTLAQQYEWVPPTCPVDLFLGTYDEVVASEEVEKLFTSLPNVTTHWLKNSAHVLPLDSDLNEIVQCINTVK</sequence>
<organism evidence="2 3">
    <name type="scientific">Legionella bononiensis</name>
    <dbReference type="NCBI Taxonomy" id="2793102"/>
    <lineage>
        <taxon>Bacteria</taxon>
        <taxon>Pseudomonadati</taxon>
        <taxon>Pseudomonadota</taxon>
        <taxon>Gammaproteobacteria</taxon>
        <taxon>Legionellales</taxon>
        <taxon>Legionellaceae</taxon>
        <taxon>Legionella</taxon>
    </lineage>
</organism>
<evidence type="ECO:0000259" key="1">
    <source>
        <dbReference type="Pfam" id="PF12697"/>
    </source>
</evidence>
<evidence type="ECO:0000313" key="2">
    <source>
        <dbReference type="EMBL" id="MBL7528293.1"/>
    </source>
</evidence>
<dbReference type="PANTHER" id="PTHR43798">
    <property type="entry name" value="MONOACYLGLYCEROL LIPASE"/>
    <property type="match status" value="1"/>
</dbReference>
<dbReference type="Gene3D" id="3.40.50.1820">
    <property type="entry name" value="alpha/beta hydrolase"/>
    <property type="match status" value="1"/>
</dbReference>
<dbReference type="InterPro" id="IPR029058">
    <property type="entry name" value="AB_hydrolase_fold"/>
</dbReference>
<evidence type="ECO:0000313" key="3">
    <source>
        <dbReference type="Proteomes" id="UP000809910"/>
    </source>
</evidence>
<keyword evidence="3" id="KW-1185">Reference proteome</keyword>
<dbReference type="EMBL" id="JADWVN010000031">
    <property type="protein sequence ID" value="MBL7528293.1"/>
    <property type="molecule type" value="Genomic_DNA"/>
</dbReference>
<dbReference type="Proteomes" id="UP000809910">
    <property type="component" value="Unassembled WGS sequence"/>
</dbReference>
<proteinExistence type="predicted"/>
<dbReference type="Pfam" id="PF12697">
    <property type="entry name" value="Abhydrolase_6"/>
    <property type="match status" value="1"/>
</dbReference>
<protein>
    <submittedName>
        <fullName evidence="2">Alpha/beta fold hydrolase</fullName>
    </submittedName>
</protein>
<accession>A0ABS1WG08</accession>
<feature type="domain" description="AB hydrolase-1" evidence="1">
    <location>
        <begin position="40"/>
        <end position="248"/>
    </location>
</feature>
<dbReference type="InterPro" id="IPR000073">
    <property type="entry name" value="AB_hydrolase_1"/>
</dbReference>
<comment type="caution">
    <text evidence="2">The sequence shown here is derived from an EMBL/GenBank/DDBJ whole genome shotgun (WGS) entry which is preliminary data.</text>
</comment>
<gene>
    <name evidence="2" type="ORF">I5282_17145</name>
</gene>